<evidence type="ECO:0000256" key="6">
    <source>
        <dbReference type="ARBA" id="ARBA00049024"/>
    </source>
</evidence>
<comment type="similarity">
    <text evidence="7">In the C-terminal section; belongs to the gamma-glutamyl phosphate reductase family.</text>
</comment>
<feature type="domain" description="Aspartate/glutamate/uridylate kinase" evidence="10">
    <location>
        <begin position="16"/>
        <end position="295"/>
    </location>
</feature>
<dbReference type="HAMAP" id="MF_00412">
    <property type="entry name" value="ProA"/>
    <property type="match status" value="1"/>
</dbReference>
<dbReference type="GO" id="GO:0004349">
    <property type="term" value="F:glutamate 5-kinase activity"/>
    <property type="evidence" value="ECO:0007669"/>
    <property type="project" value="UniProtKB-UniRule"/>
</dbReference>
<dbReference type="Gene3D" id="3.40.1160.10">
    <property type="entry name" value="Acetylglutamate kinase-like"/>
    <property type="match status" value="1"/>
</dbReference>
<accession>A0A7S2K926</accession>
<dbReference type="PANTHER" id="PTHR11063">
    <property type="entry name" value="GLUTAMATE SEMIALDEHYDE DEHYDROGENASE"/>
    <property type="match status" value="1"/>
</dbReference>
<dbReference type="Gene3D" id="3.40.309.10">
    <property type="entry name" value="Aldehyde Dehydrogenase, Chain A, domain 2"/>
    <property type="match status" value="1"/>
</dbReference>
<comment type="similarity">
    <text evidence="7">In the N-terminal section; belongs to the glutamate 5-kinase family.</text>
</comment>
<dbReference type="Pfam" id="PF00696">
    <property type="entry name" value="AA_kinase"/>
    <property type="match status" value="1"/>
</dbReference>
<evidence type="ECO:0000313" key="11">
    <source>
        <dbReference type="EMBL" id="CAD9569922.1"/>
    </source>
</evidence>
<evidence type="ECO:0000256" key="5">
    <source>
        <dbReference type="ARBA" id="ARBA00023002"/>
    </source>
</evidence>
<feature type="region of interest" description="Disordered" evidence="8">
    <location>
        <begin position="92"/>
        <end position="112"/>
    </location>
</feature>
<keyword evidence="2 7" id="KW-0028">Amino-acid biosynthesis</keyword>
<keyword evidence="7" id="KW-0808">Transferase</keyword>
<name>A0A7S2K926_9STRA</name>
<keyword evidence="3 7" id="KW-0641">Proline biosynthesis</keyword>
<reference evidence="11" key="1">
    <citation type="submission" date="2021-01" db="EMBL/GenBank/DDBJ databases">
        <authorList>
            <person name="Corre E."/>
            <person name="Pelletier E."/>
            <person name="Niang G."/>
            <person name="Scheremetjew M."/>
            <person name="Finn R."/>
            <person name="Kale V."/>
            <person name="Holt S."/>
            <person name="Cochrane G."/>
            <person name="Meng A."/>
            <person name="Brown T."/>
            <person name="Cohen L."/>
        </authorList>
    </citation>
    <scope>NUCLEOTIDE SEQUENCE</scope>
    <source>
        <strain evidence="11">SM1012Den-03</strain>
    </source>
</reference>
<dbReference type="Gene3D" id="3.40.605.10">
    <property type="entry name" value="Aldehyde Dehydrogenase, Chain A, domain 1"/>
    <property type="match status" value="1"/>
</dbReference>
<evidence type="ECO:0000256" key="1">
    <source>
        <dbReference type="ARBA" id="ARBA00004985"/>
    </source>
</evidence>
<dbReference type="InterPro" id="IPR016162">
    <property type="entry name" value="Ald_DH_N"/>
</dbReference>
<proteinExistence type="inferred from homology"/>
<dbReference type="InterPro" id="IPR001048">
    <property type="entry name" value="Asp/Glu/Uridylate_kinase"/>
</dbReference>
<keyword evidence="7" id="KW-0067">ATP-binding</keyword>
<dbReference type="InterPro" id="IPR019797">
    <property type="entry name" value="Glutamate_5-kinase_CS"/>
</dbReference>
<dbReference type="SUPFAM" id="SSF53720">
    <property type="entry name" value="ALDH-like"/>
    <property type="match status" value="1"/>
</dbReference>
<organism evidence="11">
    <name type="scientific">Skeletonema marinoi</name>
    <dbReference type="NCBI Taxonomy" id="267567"/>
    <lineage>
        <taxon>Eukaryota</taxon>
        <taxon>Sar</taxon>
        <taxon>Stramenopiles</taxon>
        <taxon>Ochrophyta</taxon>
        <taxon>Bacillariophyta</taxon>
        <taxon>Coscinodiscophyceae</taxon>
        <taxon>Thalassiosirophycidae</taxon>
        <taxon>Thalassiosirales</taxon>
        <taxon>Skeletonemataceae</taxon>
        <taxon>Skeletonema</taxon>
        <taxon>Skeletonema marinoi-dohrnii complex</taxon>
    </lineage>
</organism>
<evidence type="ECO:0000259" key="9">
    <source>
        <dbReference type="Pfam" id="PF00171"/>
    </source>
</evidence>
<gene>
    <name evidence="11" type="ORF">SMAR0320_LOCUS169</name>
</gene>
<evidence type="ECO:0000256" key="2">
    <source>
        <dbReference type="ARBA" id="ARBA00022605"/>
    </source>
</evidence>
<dbReference type="InterPro" id="IPR015590">
    <property type="entry name" value="Aldehyde_DH_dom"/>
</dbReference>
<dbReference type="InterPro" id="IPR000965">
    <property type="entry name" value="GPR_dom"/>
</dbReference>
<keyword evidence="4 7" id="KW-0521">NADP</keyword>
<dbReference type="PIRSF" id="PIRSF036429">
    <property type="entry name" value="P5C_syn"/>
    <property type="match status" value="1"/>
</dbReference>
<dbReference type="InterPro" id="IPR005766">
    <property type="entry name" value="P5_carboxy_syn"/>
</dbReference>
<dbReference type="InterPro" id="IPR020593">
    <property type="entry name" value="G-glutamylP_reductase_CS"/>
</dbReference>
<dbReference type="SUPFAM" id="SSF53633">
    <property type="entry name" value="Carbamate kinase-like"/>
    <property type="match status" value="1"/>
</dbReference>
<feature type="domain" description="Aldehyde dehydrogenase" evidence="9">
    <location>
        <begin position="360"/>
        <end position="631"/>
    </location>
</feature>
<dbReference type="PANTHER" id="PTHR11063:SF8">
    <property type="entry name" value="DELTA-1-PYRROLINE-5-CARBOXYLATE SYNTHASE"/>
    <property type="match status" value="1"/>
</dbReference>
<dbReference type="Pfam" id="PF00171">
    <property type="entry name" value="Aldedh"/>
    <property type="match status" value="1"/>
</dbReference>
<sequence length="794" mass="84943">MPKELESRRALRNARRVLIKAGTSVVANDDGRPSLTRLGSICEQIAELHRNGVQIIMVSSGATGMGKRLMRKHGRMNMTMAEVASFGESIDQLSNADQGGGAQRTRSESGDAMSERFFSEVVNANERPHSMHNAKKTYDSACAAAGQFEMMNLYNALFSQMEISAAQVLLTEGDFRNQDHLSNLHYSIERLLNLGIIPIVNENDAISANRGYTEGDLFSDNDSLAALCARSFACDLCILLTDVDGVFDRPPSEKGAKLLSFYSQEQSVGIGEKSKQGRGGMASKISAAQSAVKPGSKTRACVVVSGTDLNAIRSLTSKAYDGTDQDEPKGTLFATPGSPLEQQALKEIAAAKLNSEVSISEDARKMATASRDEARKLQSLPHSERKAILYAVADALEAQKDTLLKANAIDLENAEKDGTSTQLVSRLKLTDSKLATLSSGIRQIADQSDPLGVVKAKREVADGLTLSQITVPIGVLMIIFESRPDSMPQISALALASGNGLLLKGGKEAAHSNEAIHKVIGDAVEAGSGGKIKRDIIALVTSRGQVADMLKLDDVVDLVIPRGSNALVSYIKANTRIPVLGHADGVCHVYVDKSANDAAVISKIVVDAKTDYPSACNAMETLLLHKDTLQTVAMPVLMNLRASGVKVLGGPKAMSSGLCDVPAKEMKCEYGDLTCMVEIVDDMDQAIDWIHKYGSGHTEAIVCADDSDAGEEFLQRVDAACVFKNASTRFADGYRFGLGAEVGISTGRIHARGPVGVEGLLTVKWQLRSADGINYVGEFGGDSPTKKYTHKELM</sequence>
<dbReference type="NCBIfam" id="TIGR00407">
    <property type="entry name" value="proA"/>
    <property type="match status" value="1"/>
</dbReference>
<dbReference type="GO" id="GO:0004350">
    <property type="term" value="F:glutamate-5-semialdehyde dehydrogenase activity"/>
    <property type="evidence" value="ECO:0007669"/>
    <property type="project" value="UniProtKB-UniRule"/>
</dbReference>
<evidence type="ECO:0000256" key="7">
    <source>
        <dbReference type="PIRNR" id="PIRNR036429"/>
    </source>
</evidence>
<dbReference type="GO" id="GO:0005524">
    <property type="term" value="F:ATP binding"/>
    <property type="evidence" value="ECO:0007669"/>
    <property type="project" value="UniProtKB-UniRule"/>
</dbReference>
<evidence type="ECO:0000256" key="3">
    <source>
        <dbReference type="ARBA" id="ARBA00022650"/>
    </source>
</evidence>
<comment type="pathway">
    <text evidence="1 7">Amino-acid biosynthesis; L-proline biosynthesis; L-glutamate 5-semialdehyde from L-glutamate: step 2/2.</text>
</comment>
<keyword evidence="5 7" id="KW-0560">Oxidoreductase</keyword>
<comment type="pathway">
    <text evidence="7">Amino-acid biosynthesis; L-proline biosynthesis; L-glutamate 5-semialdehyde from L-glutamate: step 1/2.</text>
</comment>
<keyword evidence="7" id="KW-0547">Nucleotide-binding</keyword>
<dbReference type="GO" id="GO:0055129">
    <property type="term" value="P:L-proline biosynthetic process"/>
    <property type="evidence" value="ECO:0007669"/>
    <property type="project" value="UniProtKB-UniPathway"/>
</dbReference>
<dbReference type="InterPro" id="IPR016163">
    <property type="entry name" value="Ald_DH_C"/>
</dbReference>
<dbReference type="PROSITE" id="PS01223">
    <property type="entry name" value="PROA"/>
    <property type="match status" value="1"/>
</dbReference>
<evidence type="ECO:0000259" key="10">
    <source>
        <dbReference type="Pfam" id="PF00696"/>
    </source>
</evidence>
<evidence type="ECO:0000256" key="4">
    <source>
        <dbReference type="ARBA" id="ARBA00022857"/>
    </source>
</evidence>
<dbReference type="EC" id="1.2.1.41" evidence="7"/>
<dbReference type="InterPro" id="IPR016161">
    <property type="entry name" value="Ald_DH/histidinol_DH"/>
</dbReference>
<dbReference type="EC" id="2.7.2.11" evidence="7"/>
<keyword evidence="7" id="KW-0418">Kinase</keyword>
<evidence type="ECO:0000256" key="8">
    <source>
        <dbReference type="SAM" id="MobiDB-lite"/>
    </source>
</evidence>
<dbReference type="EMBL" id="HBGZ01000244">
    <property type="protein sequence ID" value="CAD9569922.1"/>
    <property type="molecule type" value="Transcribed_RNA"/>
</dbReference>
<comment type="catalytic activity">
    <reaction evidence="6 7">
        <text>L-glutamate 5-semialdehyde + phosphate + NADP(+) = L-glutamyl 5-phosphate + NADPH + H(+)</text>
        <dbReference type="Rhea" id="RHEA:19541"/>
        <dbReference type="ChEBI" id="CHEBI:15378"/>
        <dbReference type="ChEBI" id="CHEBI:43474"/>
        <dbReference type="ChEBI" id="CHEBI:57783"/>
        <dbReference type="ChEBI" id="CHEBI:58066"/>
        <dbReference type="ChEBI" id="CHEBI:58274"/>
        <dbReference type="ChEBI" id="CHEBI:58349"/>
        <dbReference type="EC" id="1.2.1.41"/>
    </reaction>
</comment>
<dbReference type="PROSITE" id="PS00902">
    <property type="entry name" value="GLUTAMATE_5_KINASE"/>
    <property type="match status" value="1"/>
</dbReference>
<dbReference type="NCBIfam" id="NF001221">
    <property type="entry name" value="PRK00197.1"/>
    <property type="match status" value="1"/>
</dbReference>
<dbReference type="UniPathway" id="UPA00098">
    <property type="reaction ID" value="UER00359"/>
</dbReference>
<dbReference type="InterPro" id="IPR036393">
    <property type="entry name" value="AceGlu_kinase-like_sf"/>
</dbReference>
<dbReference type="CDD" id="cd07079">
    <property type="entry name" value="ALDH_F18-19_ProA-GPR"/>
    <property type="match status" value="1"/>
</dbReference>
<protein>
    <recommendedName>
        <fullName evidence="7">Delta-1-pyrroline-5-carboxylate synthase</fullName>
    </recommendedName>
    <domain>
        <recommendedName>
            <fullName evidence="7">Glutamate 5-kinase</fullName>
            <shortName evidence="7">GK</shortName>
            <ecNumber evidence="7">2.7.2.11</ecNumber>
        </recommendedName>
        <alternativeName>
            <fullName evidence="7">Gamma-glutamyl kinase</fullName>
        </alternativeName>
    </domain>
    <domain>
        <recommendedName>
            <fullName evidence="7">Gamma-glutamyl phosphate reductase</fullName>
            <shortName evidence="7">GPR</shortName>
            <ecNumber evidence="7">1.2.1.41</ecNumber>
        </recommendedName>
        <alternativeName>
            <fullName evidence="7">Glutamate-5-semialdehyde dehydrogenase</fullName>
        </alternativeName>
        <alternativeName>
            <fullName evidence="7">Glutamyl-gamma-semialdehyde dehydrogenase</fullName>
        </alternativeName>
    </domain>
</protein>
<dbReference type="AlphaFoldDB" id="A0A7S2K926"/>
<comment type="catalytic activity">
    <reaction evidence="7">
        <text>L-glutamate + ATP = L-glutamyl 5-phosphate + ADP</text>
        <dbReference type="Rhea" id="RHEA:14877"/>
        <dbReference type="ChEBI" id="CHEBI:29985"/>
        <dbReference type="ChEBI" id="CHEBI:30616"/>
        <dbReference type="ChEBI" id="CHEBI:58274"/>
        <dbReference type="ChEBI" id="CHEBI:456216"/>
        <dbReference type="EC" id="2.7.2.11"/>
    </reaction>
</comment>